<keyword evidence="3" id="KW-1185">Reference proteome</keyword>
<sequence length="374" mass="40867">MASAEDVAAKKQMFYEIECVIDDCDTEVGYKPLSDSDELDDSAAEEEEPREEDIDSSEEWEPLRRSKLKRNSSSSPSSSLPRRRGRPPKNALKPSPVAPVMARTPKSTPAIALPRRRGRPPKDKSKAKLFPKPTPYAAIVPKPPPYATLIPNSSFKFGPHSTSTITLGPNFAPITLTNTSSSIKLNPNSTPILISNPASAFKLSPNSTSASNQAPIATLICTPTSTGLLLDGDTNEIKSVKEEQPWEENAIEEWPVAEKERLVRSESPNAKRQRLSSPIPQSTTPPLTDRPLKHTSKTMPRPLPKLAPIDSSDHVPTFEPTPTSIDDPLTCTTIAEPASDPKPAPIRPRADSDLDGDSDEISDSGREEELWEEE</sequence>
<evidence type="ECO:0000313" key="2">
    <source>
        <dbReference type="EMBL" id="RXN32229.1"/>
    </source>
</evidence>
<accession>A0A498NKA9</accession>
<feature type="compositionally biased region" description="Low complexity" evidence="1">
    <location>
        <begin position="71"/>
        <end position="80"/>
    </location>
</feature>
<dbReference type="GO" id="GO:0003677">
    <property type="term" value="F:DNA binding"/>
    <property type="evidence" value="ECO:0007669"/>
    <property type="project" value="InterPro"/>
</dbReference>
<organism evidence="2 3">
    <name type="scientific">Labeo rohita</name>
    <name type="common">Indian major carp</name>
    <name type="synonym">Cyprinus rohita</name>
    <dbReference type="NCBI Taxonomy" id="84645"/>
    <lineage>
        <taxon>Eukaryota</taxon>
        <taxon>Metazoa</taxon>
        <taxon>Chordata</taxon>
        <taxon>Craniata</taxon>
        <taxon>Vertebrata</taxon>
        <taxon>Euteleostomi</taxon>
        <taxon>Actinopterygii</taxon>
        <taxon>Neopterygii</taxon>
        <taxon>Teleostei</taxon>
        <taxon>Ostariophysi</taxon>
        <taxon>Cypriniformes</taxon>
        <taxon>Cyprinidae</taxon>
        <taxon>Labeoninae</taxon>
        <taxon>Labeonini</taxon>
        <taxon>Labeo</taxon>
    </lineage>
</organism>
<name>A0A498NKA9_LABRO</name>
<reference evidence="2 3" key="1">
    <citation type="submission" date="2018-03" db="EMBL/GenBank/DDBJ databases">
        <title>Draft genome sequence of Rohu Carp (Labeo rohita).</title>
        <authorList>
            <person name="Das P."/>
            <person name="Kushwaha B."/>
            <person name="Joshi C.G."/>
            <person name="Kumar D."/>
            <person name="Nagpure N.S."/>
            <person name="Sahoo L."/>
            <person name="Das S.P."/>
            <person name="Bit A."/>
            <person name="Patnaik S."/>
            <person name="Meher P.K."/>
            <person name="Jayasankar P."/>
            <person name="Koringa P.G."/>
            <person name="Patel N.V."/>
            <person name="Hinsu A.T."/>
            <person name="Kumar R."/>
            <person name="Pandey M."/>
            <person name="Agarwal S."/>
            <person name="Srivastava S."/>
            <person name="Singh M."/>
            <person name="Iquebal M.A."/>
            <person name="Jaiswal S."/>
            <person name="Angadi U.B."/>
            <person name="Kumar N."/>
            <person name="Raza M."/>
            <person name="Shah T.M."/>
            <person name="Rai A."/>
            <person name="Jena J.K."/>
        </authorList>
    </citation>
    <scope>NUCLEOTIDE SEQUENCE [LARGE SCALE GENOMIC DNA]</scope>
    <source>
        <strain evidence="2">DASCIFA01</strain>
        <tissue evidence="2">Testis</tissue>
    </source>
</reference>
<feature type="compositionally biased region" description="Polar residues" evidence="1">
    <location>
        <begin position="266"/>
        <end position="286"/>
    </location>
</feature>
<gene>
    <name evidence="2" type="ORF">ROHU_016320</name>
</gene>
<feature type="compositionally biased region" description="Acidic residues" evidence="1">
    <location>
        <begin position="353"/>
        <end position="362"/>
    </location>
</feature>
<dbReference type="InterPro" id="IPR017956">
    <property type="entry name" value="AT_hook_DNA-bd_motif"/>
</dbReference>
<dbReference type="OrthoDB" id="10381155at2759"/>
<comment type="caution">
    <text evidence="2">The sequence shown here is derived from an EMBL/GenBank/DDBJ whole genome shotgun (WGS) entry which is preliminary data.</text>
</comment>
<dbReference type="AlphaFoldDB" id="A0A498NKA9"/>
<proteinExistence type="predicted"/>
<evidence type="ECO:0000256" key="1">
    <source>
        <dbReference type="SAM" id="MobiDB-lite"/>
    </source>
</evidence>
<dbReference type="SMART" id="SM00384">
    <property type="entry name" value="AT_hook"/>
    <property type="match status" value="2"/>
</dbReference>
<evidence type="ECO:0000313" key="3">
    <source>
        <dbReference type="Proteomes" id="UP000290572"/>
    </source>
</evidence>
<dbReference type="Proteomes" id="UP000290572">
    <property type="component" value="Unassembled WGS sequence"/>
</dbReference>
<feature type="compositionally biased region" description="Acidic residues" evidence="1">
    <location>
        <begin position="35"/>
        <end position="60"/>
    </location>
</feature>
<protein>
    <submittedName>
        <fullName evidence="2">Histone-like protein</fullName>
    </submittedName>
</protein>
<feature type="region of interest" description="Disordered" evidence="1">
    <location>
        <begin position="27"/>
        <end position="136"/>
    </location>
</feature>
<feature type="region of interest" description="Disordered" evidence="1">
    <location>
        <begin position="260"/>
        <end position="374"/>
    </location>
</feature>
<dbReference type="EMBL" id="QBIY01011400">
    <property type="protein sequence ID" value="RXN32229.1"/>
    <property type="molecule type" value="Genomic_DNA"/>
</dbReference>